<reference evidence="2" key="1">
    <citation type="submission" date="2020-02" db="EMBL/GenBank/DDBJ databases">
        <authorList>
            <person name="Meier V. D."/>
        </authorList>
    </citation>
    <scope>NUCLEOTIDE SEQUENCE</scope>
    <source>
        <strain evidence="2">AVDCRST_MAG17</strain>
    </source>
</reference>
<protein>
    <submittedName>
        <fullName evidence="2">Uncharacterized protein</fullName>
    </submittedName>
</protein>
<proteinExistence type="predicted"/>
<dbReference type="AlphaFoldDB" id="A0A6J4SAL5"/>
<feature type="compositionally biased region" description="Basic and acidic residues" evidence="1">
    <location>
        <begin position="155"/>
        <end position="164"/>
    </location>
</feature>
<organism evidence="2">
    <name type="scientific">uncultured Solirubrobacterales bacterium</name>
    <dbReference type="NCBI Taxonomy" id="768556"/>
    <lineage>
        <taxon>Bacteria</taxon>
        <taxon>Bacillati</taxon>
        <taxon>Actinomycetota</taxon>
        <taxon>Thermoleophilia</taxon>
        <taxon>Solirubrobacterales</taxon>
        <taxon>environmental samples</taxon>
    </lineage>
</organism>
<sequence length="179" mass="20054">GGVSVVEQRDGQPESAPRRVEGHTRRRDHALARERAAHRGGRHRWLRGVVAESAVLHLPRDRPLPGYGLLRLQVEPRGARHVRRAGGPARGPVDRRFPRLVLAGSGRVQGAANPRRDPRSRLHSARPRPASARRLCHARLQPGLEHRGRGARGGGQREPREQVRRGRPTHRASGRRREL</sequence>
<feature type="non-terminal residue" evidence="2">
    <location>
        <position position="179"/>
    </location>
</feature>
<accession>A0A6J4SAL5</accession>
<feature type="region of interest" description="Disordered" evidence="1">
    <location>
        <begin position="1"/>
        <end position="41"/>
    </location>
</feature>
<feature type="region of interest" description="Disordered" evidence="1">
    <location>
        <begin position="79"/>
        <end position="179"/>
    </location>
</feature>
<feature type="compositionally biased region" description="Basic and acidic residues" evidence="1">
    <location>
        <begin position="7"/>
        <end position="37"/>
    </location>
</feature>
<evidence type="ECO:0000313" key="2">
    <source>
        <dbReference type="EMBL" id="CAA9494040.1"/>
    </source>
</evidence>
<dbReference type="EMBL" id="CADCVV010000068">
    <property type="protein sequence ID" value="CAA9494040.1"/>
    <property type="molecule type" value="Genomic_DNA"/>
</dbReference>
<evidence type="ECO:0000256" key="1">
    <source>
        <dbReference type="SAM" id="MobiDB-lite"/>
    </source>
</evidence>
<name>A0A6J4SAL5_9ACTN</name>
<gene>
    <name evidence="2" type="ORF">AVDCRST_MAG17-952</name>
</gene>
<feature type="compositionally biased region" description="Basic residues" evidence="1">
    <location>
        <begin position="165"/>
        <end position="179"/>
    </location>
</feature>
<feature type="non-terminal residue" evidence="2">
    <location>
        <position position="1"/>
    </location>
</feature>